<name>A0AAJ7BH70_CEPCN</name>
<feature type="chain" id="PRO_5042614038" evidence="2">
    <location>
        <begin position="20"/>
        <end position="288"/>
    </location>
</feature>
<evidence type="ECO:0000256" key="2">
    <source>
        <dbReference type="SAM" id="SignalP"/>
    </source>
</evidence>
<dbReference type="AlphaFoldDB" id="A0AAJ7BH70"/>
<feature type="transmembrane region" description="Helical" evidence="1">
    <location>
        <begin position="174"/>
        <end position="196"/>
    </location>
</feature>
<dbReference type="PANTHER" id="PTHR21879">
    <property type="entry name" value="FI03362P-RELATED-RELATED"/>
    <property type="match status" value="1"/>
</dbReference>
<dbReference type="PANTHER" id="PTHR21879:SF18">
    <property type="entry name" value="LD17368P"/>
    <property type="match status" value="1"/>
</dbReference>
<dbReference type="CTD" id="40760"/>
<keyword evidence="1" id="KW-0472">Membrane</keyword>
<feature type="signal peptide" evidence="2">
    <location>
        <begin position="1"/>
        <end position="19"/>
    </location>
</feature>
<protein>
    <submittedName>
        <fullName evidence="4">Uncharacterized protein LOC107263014</fullName>
    </submittedName>
</protein>
<dbReference type="GO" id="GO:0016020">
    <property type="term" value="C:membrane"/>
    <property type="evidence" value="ECO:0007669"/>
    <property type="project" value="TreeGrafter"/>
</dbReference>
<dbReference type="KEGG" id="ccin:107263014"/>
<keyword evidence="1" id="KW-1133">Transmembrane helix</keyword>
<dbReference type="Pfam" id="PF07898">
    <property type="entry name" value="DUF1676"/>
    <property type="match status" value="1"/>
</dbReference>
<dbReference type="InterPro" id="IPR012464">
    <property type="entry name" value="DUF1676"/>
</dbReference>
<dbReference type="GeneID" id="107263014"/>
<organism evidence="3 4">
    <name type="scientific">Cephus cinctus</name>
    <name type="common">Wheat stem sawfly</name>
    <dbReference type="NCBI Taxonomy" id="211228"/>
    <lineage>
        <taxon>Eukaryota</taxon>
        <taxon>Metazoa</taxon>
        <taxon>Ecdysozoa</taxon>
        <taxon>Arthropoda</taxon>
        <taxon>Hexapoda</taxon>
        <taxon>Insecta</taxon>
        <taxon>Pterygota</taxon>
        <taxon>Neoptera</taxon>
        <taxon>Endopterygota</taxon>
        <taxon>Hymenoptera</taxon>
        <taxon>Cephoidea</taxon>
        <taxon>Cephidae</taxon>
        <taxon>Cephus</taxon>
    </lineage>
</organism>
<accession>A0AAJ7BH70</accession>
<keyword evidence="3" id="KW-1185">Reference proteome</keyword>
<dbReference type="Proteomes" id="UP000694920">
    <property type="component" value="Unplaced"/>
</dbReference>
<gene>
    <name evidence="4" type="primary">LOC107263014</name>
</gene>
<dbReference type="RefSeq" id="XP_015585283.1">
    <property type="nucleotide sequence ID" value="XM_015729797.2"/>
</dbReference>
<keyword evidence="2" id="KW-0732">Signal</keyword>
<keyword evidence="1" id="KW-0812">Transmembrane</keyword>
<reference evidence="4" key="1">
    <citation type="submission" date="2025-08" db="UniProtKB">
        <authorList>
            <consortium name="RefSeq"/>
        </authorList>
    </citation>
    <scope>IDENTIFICATION</scope>
</reference>
<evidence type="ECO:0000256" key="1">
    <source>
        <dbReference type="SAM" id="Phobius"/>
    </source>
</evidence>
<evidence type="ECO:0000313" key="3">
    <source>
        <dbReference type="Proteomes" id="UP000694920"/>
    </source>
</evidence>
<evidence type="ECO:0000313" key="4">
    <source>
        <dbReference type="RefSeq" id="XP_015585283.1"/>
    </source>
</evidence>
<proteinExistence type="predicted"/>
<sequence>MKVLQIVSLLVAALAVALASASASASASTLSSRQSIDSCLAQDSISCVQRSLYRMAKEFFGKESLEIARGVTLVRSAIDTDSSRSAKSAKEVLYDQDIEAASSVADRQSALENFVGEKASDFLVGRSLRINFGPAIDSLGESARALADSIPQEVRQAADEVVEGRGKKKILKSILPLLLAAKVKIGALATLAYFGIALLAKKAILASLVSIAISAFLGLKSLWSSGGSGHDVTPYSGGWSSGGGGGGGGWNVGGSSSGGWASSGSPAWDVDSHGSYSGQSQAYSGYQH</sequence>